<dbReference type="InterPro" id="IPR011041">
    <property type="entry name" value="Quinoprot_gluc/sorb_DH_b-prop"/>
</dbReference>
<dbReference type="EMBL" id="FMZM01000002">
    <property type="protein sequence ID" value="SDC36555.1"/>
    <property type="molecule type" value="Genomic_DNA"/>
</dbReference>
<dbReference type="SUPFAM" id="SSF49299">
    <property type="entry name" value="PKD domain"/>
    <property type="match status" value="1"/>
</dbReference>
<dbReference type="Pfam" id="PF07995">
    <property type="entry name" value="GSDH"/>
    <property type="match status" value="1"/>
</dbReference>
<dbReference type="InterPro" id="IPR013783">
    <property type="entry name" value="Ig-like_fold"/>
</dbReference>
<evidence type="ECO:0000259" key="2">
    <source>
        <dbReference type="SMART" id="SM00089"/>
    </source>
</evidence>
<dbReference type="STRING" id="1045774.SAMN05421872_10266"/>
<keyword evidence="1" id="KW-0732">Signal</keyword>
<dbReference type="InterPro" id="IPR022409">
    <property type="entry name" value="PKD/Chitinase_dom"/>
</dbReference>
<dbReference type="InterPro" id="IPR012938">
    <property type="entry name" value="Glc/Sorbosone_DH"/>
</dbReference>
<feature type="signal peptide" evidence="1">
    <location>
        <begin position="1"/>
        <end position="23"/>
    </location>
</feature>
<dbReference type="SMART" id="SM00089">
    <property type="entry name" value="PKD"/>
    <property type="match status" value="1"/>
</dbReference>
<dbReference type="InterPro" id="IPR011042">
    <property type="entry name" value="6-blade_b-propeller_TolB-like"/>
</dbReference>
<dbReference type="Gene3D" id="2.60.40.10">
    <property type="entry name" value="Immunoglobulins"/>
    <property type="match status" value="1"/>
</dbReference>
<proteinExistence type="predicted"/>
<reference evidence="3 4" key="1">
    <citation type="submission" date="2016-10" db="EMBL/GenBank/DDBJ databases">
        <authorList>
            <person name="de Groot N.N."/>
        </authorList>
    </citation>
    <scope>NUCLEOTIDE SEQUENCE [LARGE SCALE GENOMIC DNA]</scope>
    <source>
        <strain evidence="3 4">CGMCC 4.6858</strain>
    </source>
</reference>
<evidence type="ECO:0000313" key="3">
    <source>
        <dbReference type="EMBL" id="SDC36555.1"/>
    </source>
</evidence>
<dbReference type="SUPFAM" id="SSF50952">
    <property type="entry name" value="Soluble quinoprotein glucose dehydrogenase"/>
    <property type="match status" value="1"/>
</dbReference>
<dbReference type="Pfam" id="PF18911">
    <property type="entry name" value="PKD_4"/>
    <property type="match status" value="1"/>
</dbReference>
<dbReference type="InterPro" id="IPR000601">
    <property type="entry name" value="PKD_dom"/>
</dbReference>
<keyword evidence="4" id="KW-1185">Reference proteome</keyword>
<name>A0A1G6L1G2_9ACTN</name>
<accession>A0A1G6L1G2</accession>
<dbReference type="GO" id="GO:0005975">
    <property type="term" value="P:carbohydrate metabolic process"/>
    <property type="evidence" value="ECO:0007669"/>
    <property type="project" value="UniProtKB-ARBA"/>
</dbReference>
<feature type="chain" id="PRO_5011574193" evidence="1">
    <location>
        <begin position="24"/>
        <end position="842"/>
    </location>
</feature>
<dbReference type="AlphaFoldDB" id="A0A1G6L1G2"/>
<dbReference type="Proteomes" id="UP000199034">
    <property type="component" value="Unassembled WGS sequence"/>
</dbReference>
<dbReference type="InterPro" id="IPR035986">
    <property type="entry name" value="PKD_dom_sf"/>
</dbReference>
<gene>
    <name evidence="3" type="ORF">SAMN05421872_10266</name>
</gene>
<organism evidence="3 4">
    <name type="scientific">Nocardioides lianchengensis</name>
    <dbReference type="NCBI Taxonomy" id="1045774"/>
    <lineage>
        <taxon>Bacteria</taxon>
        <taxon>Bacillati</taxon>
        <taxon>Actinomycetota</taxon>
        <taxon>Actinomycetes</taxon>
        <taxon>Propionibacteriales</taxon>
        <taxon>Nocardioidaceae</taxon>
        <taxon>Nocardioides</taxon>
    </lineage>
</organism>
<dbReference type="CDD" id="cd00146">
    <property type="entry name" value="PKD"/>
    <property type="match status" value="1"/>
</dbReference>
<feature type="domain" description="PKD/Chitinase" evidence="2">
    <location>
        <begin position="480"/>
        <end position="567"/>
    </location>
</feature>
<evidence type="ECO:0000313" key="4">
    <source>
        <dbReference type="Proteomes" id="UP000199034"/>
    </source>
</evidence>
<dbReference type="PANTHER" id="PTHR19328:SF13">
    <property type="entry name" value="HIPL1 PROTEIN"/>
    <property type="match status" value="1"/>
</dbReference>
<dbReference type="PANTHER" id="PTHR19328">
    <property type="entry name" value="HEDGEHOG-INTERACTING PROTEIN"/>
    <property type="match status" value="1"/>
</dbReference>
<protein>
    <submittedName>
        <fullName evidence="3">Glucose / Sorbosone dehydrogenase</fullName>
    </submittedName>
</protein>
<evidence type="ECO:0000256" key="1">
    <source>
        <dbReference type="SAM" id="SignalP"/>
    </source>
</evidence>
<dbReference type="Gene3D" id="2.120.10.30">
    <property type="entry name" value="TolB, C-terminal domain"/>
    <property type="match status" value="1"/>
</dbReference>
<sequence length="842" mass="88046">MSAVALVVGLLVPIGVPSGTAAADPVLPSGFQDRVVIGGLDQPTVVDFAADGTAFVGNQAGVISTVARAGAGFAGTPAPFADLTRSVQNYWDRGLVGLAVDPALGTGAGRDFVYVAYAYDRDPRDPAGEVPAWGDPAAPYYDDCPAPASLEPGGSPGCAASIRVTRLAAAKVDGAWTMTSETELLADGCLQFPSHGSGAVHVGPDRMLYVTAGEGASFDTADRGQFGGNPCGDPVNEGGSLRAQDLRTTGDPLGINGSLLRIDPLTGEHAIAAYGFRNPWRFAFRPDTDEVWVGDVGAGGYDEVNRLTAATSTTAPRNFGWPCFEGPARTPGWDELDVPLCESLYAGTAPVAQRAVAPYLPYSRSGEVVPGDGCPTGTASVSGVQFLTGSAYPTDLQGALVFADFARGCVWSVPLGADGQPDRSRARLLVGDADSPVDLTTGPEGDLYYVDYGLNDDGYPEAGAGAIHRVSYDAIGRPPVARISADPPYSSVLPLSVELDASASSDPDGDLLGYSWDLDGDGSFGDDFGPVVYETYTVAKPVTVSVRVTDGNGGSDVAELTLHPGNDPPTFTAVTPAPTLTWAVGDPIPFSAAATDLQDGTLPASAFTWSLAVSHCPSVCHVHPIETRTGVASGTFTAPDHEYPSRLVLRVRATDAGGFATERSFELSPQTVDLRFATTPVTAPVSVLGAEGPSPQARRVIVGSTFTVAVPPTVNSGGRTWRFAGWSDSGARVHQSVAPASDTSYVARYVADAVAPAATSRLTVRAVPARARARVRVDGVARRSGWTGRFEVGERVRIVAPARVRRAGKVWVFRRWNDGGRRAHTVTVRRDQVLRAVYVRRR</sequence>